<proteinExistence type="predicted"/>
<keyword evidence="3" id="KW-1185">Reference proteome</keyword>
<reference evidence="1 2" key="1">
    <citation type="journal article" date="2010" name="Nature">
        <title>Genome sequencing and analysis of the model grass Brachypodium distachyon.</title>
        <authorList>
            <consortium name="International Brachypodium Initiative"/>
        </authorList>
    </citation>
    <scope>NUCLEOTIDE SEQUENCE [LARGE SCALE GENOMIC DNA]</scope>
    <source>
        <strain evidence="1 2">Bd21</strain>
    </source>
</reference>
<dbReference type="OrthoDB" id="679267at2759"/>
<organism evidence="1">
    <name type="scientific">Brachypodium distachyon</name>
    <name type="common">Purple false brome</name>
    <name type="synonym">Trachynia distachya</name>
    <dbReference type="NCBI Taxonomy" id="15368"/>
    <lineage>
        <taxon>Eukaryota</taxon>
        <taxon>Viridiplantae</taxon>
        <taxon>Streptophyta</taxon>
        <taxon>Embryophyta</taxon>
        <taxon>Tracheophyta</taxon>
        <taxon>Spermatophyta</taxon>
        <taxon>Magnoliopsida</taxon>
        <taxon>Liliopsida</taxon>
        <taxon>Poales</taxon>
        <taxon>Poaceae</taxon>
        <taxon>BOP clade</taxon>
        <taxon>Pooideae</taxon>
        <taxon>Stipodae</taxon>
        <taxon>Brachypodieae</taxon>
        <taxon>Brachypodium</taxon>
    </lineage>
</organism>
<dbReference type="InParanoid" id="A0A2K2D0G5"/>
<protein>
    <submittedName>
        <fullName evidence="1 2">Uncharacterized protein</fullName>
    </submittedName>
</protein>
<name>A0A2K2D0G5_BRADI</name>
<dbReference type="EMBL" id="CM000882">
    <property type="protein sequence ID" value="PNT67769.1"/>
    <property type="molecule type" value="Genomic_DNA"/>
</dbReference>
<sequence>MQICTTTGCCFHCDYKGAKIIHPSSETYFGHCNFEDMARGQNRMNNKEPIEYRQLRTPIDGTLQDDDLYV</sequence>
<reference evidence="2" key="3">
    <citation type="submission" date="2018-08" db="UniProtKB">
        <authorList>
            <consortium name="EnsemblPlants"/>
        </authorList>
    </citation>
    <scope>IDENTIFICATION</scope>
    <source>
        <strain evidence="2">cv. Bd21</strain>
    </source>
</reference>
<dbReference type="Proteomes" id="UP000008810">
    <property type="component" value="Chromosome 3"/>
</dbReference>
<gene>
    <name evidence="1" type="ORF">BRADI_3g31985v3</name>
</gene>
<accession>A0A2K2D0G5</accession>
<dbReference type="EnsemblPlants" id="PNT67769">
    <property type="protein sequence ID" value="PNT67769"/>
    <property type="gene ID" value="BRADI_3g31985v3"/>
</dbReference>
<evidence type="ECO:0000313" key="2">
    <source>
        <dbReference type="EnsemblPlants" id="PNT67769"/>
    </source>
</evidence>
<reference evidence="1" key="2">
    <citation type="submission" date="2017-06" db="EMBL/GenBank/DDBJ databases">
        <title>WGS assembly of Brachypodium distachyon.</title>
        <authorList>
            <consortium name="The International Brachypodium Initiative"/>
            <person name="Lucas S."/>
            <person name="Harmon-Smith M."/>
            <person name="Lail K."/>
            <person name="Tice H."/>
            <person name="Grimwood J."/>
            <person name="Bruce D."/>
            <person name="Barry K."/>
            <person name="Shu S."/>
            <person name="Lindquist E."/>
            <person name="Wang M."/>
            <person name="Pitluck S."/>
            <person name="Vogel J.P."/>
            <person name="Garvin D.F."/>
            <person name="Mockler T.C."/>
            <person name="Schmutz J."/>
            <person name="Rokhsar D."/>
            <person name="Bevan M.W."/>
        </authorList>
    </citation>
    <scope>NUCLEOTIDE SEQUENCE</scope>
    <source>
        <strain evidence="1">Bd21</strain>
    </source>
</reference>
<dbReference type="AlphaFoldDB" id="A0A2K2D0G5"/>
<dbReference type="Gramene" id="PNT67769">
    <property type="protein sequence ID" value="PNT67769"/>
    <property type="gene ID" value="BRADI_3g31985v3"/>
</dbReference>
<evidence type="ECO:0000313" key="3">
    <source>
        <dbReference type="Proteomes" id="UP000008810"/>
    </source>
</evidence>
<evidence type="ECO:0000313" key="1">
    <source>
        <dbReference type="EMBL" id="PNT67769.1"/>
    </source>
</evidence>